<dbReference type="InterPro" id="IPR000085">
    <property type="entry name" value="RuvA"/>
</dbReference>
<dbReference type="GO" id="GO:0009379">
    <property type="term" value="C:Holliday junction helicase complex"/>
    <property type="evidence" value="ECO:0007669"/>
    <property type="project" value="InterPro"/>
</dbReference>
<dbReference type="GO" id="GO:0009378">
    <property type="term" value="F:four-way junction helicase activity"/>
    <property type="evidence" value="ECO:0007669"/>
    <property type="project" value="InterPro"/>
</dbReference>
<dbReference type="InterPro" id="IPR011114">
    <property type="entry name" value="RuvA_C"/>
</dbReference>
<accession>A0A381X6N2</accession>
<dbReference type="InterPro" id="IPR010994">
    <property type="entry name" value="RuvA_2-like"/>
</dbReference>
<dbReference type="GO" id="GO:0006310">
    <property type="term" value="P:DNA recombination"/>
    <property type="evidence" value="ECO:0007669"/>
    <property type="project" value="InterPro"/>
</dbReference>
<feature type="domain" description="Helix-hairpin-helix DNA-binding motif class 1" evidence="5">
    <location>
        <begin position="30"/>
        <end position="49"/>
    </location>
</feature>
<dbReference type="InterPro" id="IPR036267">
    <property type="entry name" value="RuvA_C_sf"/>
</dbReference>
<dbReference type="SMART" id="SM00278">
    <property type="entry name" value="HhH1"/>
    <property type="match status" value="2"/>
</dbReference>
<evidence type="ECO:0000259" key="5">
    <source>
        <dbReference type="SMART" id="SM00278"/>
    </source>
</evidence>
<keyword evidence="2" id="KW-0227">DNA damage</keyword>
<evidence type="ECO:0000256" key="3">
    <source>
        <dbReference type="ARBA" id="ARBA00023125"/>
    </source>
</evidence>
<evidence type="ECO:0000256" key="4">
    <source>
        <dbReference type="ARBA" id="ARBA00023204"/>
    </source>
</evidence>
<dbReference type="GO" id="GO:0003677">
    <property type="term" value="F:DNA binding"/>
    <property type="evidence" value="ECO:0007669"/>
    <property type="project" value="UniProtKB-KW"/>
</dbReference>
<dbReference type="CDD" id="cd14332">
    <property type="entry name" value="UBA_RuvA_C"/>
    <property type="match status" value="1"/>
</dbReference>
<sequence length="173" mass="18097">MVSVYIETHVREDHIHLYGFIDQLEQEWFKLLTTVQGVGAKVALAILSVVAPETLAQTVAAADKAVISQAPGVGPKLATRIISELKDKIGDLDISVGAFDSGIGLNADLIKGSNANQATADAVSALVNLGYGRSEAYTAVAQAVQRLGDSAVVEMLIKDGLLGLAAFRPGDPQ</sequence>
<name>A0A381X6N2_9ZZZZ</name>
<dbReference type="AlphaFoldDB" id="A0A381X6N2"/>
<keyword evidence="3" id="KW-0238">DNA-binding</keyword>
<dbReference type="InterPro" id="IPR003583">
    <property type="entry name" value="Hlx-hairpin-Hlx_DNA-bd_motif"/>
</dbReference>
<organism evidence="6">
    <name type="scientific">marine metagenome</name>
    <dbReference type="NCBI Taxonomy" id="408172"/>
    <lineage>
        <taxon>unclassified sequences</taxon>
        <taxon>metagenomes</taxon>
        <taxon>ecological metagenomes</taxon>
    </lineage>
</organism>
<dbReference type="EMBL" id="UINC01014106">
    <property type="protein sequence ID" value="SVA60415.1"/>
    <property type="molecule type" value="Genomic_DNA"/>
</dbReference>
<dbReference type="SUPFAM" id="SSF46929">
    <property type="entry name" value="DNA helicase RuvA subunit, C-terminal domain"/>
    <property type="match status" value="1"/>
</dbReference>
<feature type="domain" description="Helix-hairpin-helix DNA-binding motif class 1" evidence="5">
    <location>
        <begin position="65"/>
        <end position="84"/>
    </location>
</feature>
<dbReference type="HAMAP" id="MF_00031">
    <property type="entry name" value="DNA_HJ_migration_RuvA"/>
    <property type="match status" value="1"/>
</dbReference>
<proteinExistence type="inferred from homology"/>
<keyword evidence="4" id="KW-0234">DNA repair</keyword>
<dbReference type="Pfam" id="PF14520">
    <property type="entry name" value="HHH_5"/>
    <property type="match status" value="1"/>
</dbReference>
<dbReference type="NCBIfam" id="TIGR00084">
    <property type="entry name" value="ruvA"/>
    <property type="match status" value="1"/>
</dbReference>
<dbReference type="Gene3D" id="1.10.8.10">
    <property type="entry name" value="DNA helicase RuvA subunit, C-terminal domain"/>
    <property type="match status" value="1"/>
</dbReference>
<dbReference type="GO" id="GO:0006281">
    <property type="term" value="P:DNA repair"/>
    <property type="evidence" value="ECO:0007669"/>
    <property type="project" value="UniProtKB-KW"/>
</dbReference>
<dbReference type="Pfam" id="PF07499">
    <property type="entry name" value="RuvA_C"/>
    <property type="match status" value="1"/>
</dbReference>
<gene>
    <name evidence="6" type="ORF">METZ01_LOCUS113269</name>
</gene>
<dbReference type="Gene3D" id="1.10.150.20">
    <property type="entry name" value="5' to 3' exonuclease, C-terminal subdomain"/>
    <property type="match status" value="1"/>
</dbReference>
<reference evidence="6" key="1">
    <citation type="submission" date="2018-05" db="EMBL/GenBank/DDBJ databases">
        <authorList>
            <person name="Lanie J.A."/>
            <person name="Ng W.-L."/>
            <person name="Kazmierczak K.M."/>
            <person name="Andrzejewski T.M."/>
            <person name="Davidsen T.M."/>
            <person name="Wayne K.J."/>
            <person name="Tettelin H."/>
            <person name="Glass J.I."/>
            <person name="Rusch D."/>
            <person name="Podicherti R."/>
            <person name="Tsui H.-C.T."/>
            <person name="Winkler M.E."/>
        </authorList>
    </citation>
    <scope>NUCLEOTIDE SEQUENCE</scope>
</reference>
<keyword evidence="1" id="KW-0963">Cytoplasm</keyword>
<dbReference type="SUPFAM" id="SSF47781">
    <property type="entry name" value="RuvA domain 2-like"/>
    <property type="match status" value="1"/>
</dbReference>
<dbReference type="GO" id="GO:0005524">
    <property type="term" value="F:ATP binding"/>
    <property type="evidence" value="ECO:0007669"/>
    <property type="project" value="InterPro"/>
</dbReference>
<evidence type="ECO:0000256" key="2">
    <source>
        <dbReference type="ARBA" id="ARBA00022763"/>
    </source>
</evidence>
<protein>
    <recommendedName>
        <fullName evidence="5">Helix-hairpin-helix DNA-binding motif class 1 domain-containing protein</fullName>
    </recommendedName>
</protein>
<evidence type="ECO:0000256" key="1">
    <source>
        <dbReference type="ARBA" id="ARBA00022490"/>
    </source>
</evidence>
<evidence type="ECO:0000313" key="6">
    <source>
        <dbReference type="EMBL" id="SVA60415.1"/>
    </source>
</evidence>